<keyword evidence="3" id="KW-1185">Reference proteome</keyword>
<dbReference type="InterPro" id="IPR024976">
    <property type="entry name" value="DUF3885"/>
</dbReference>
<dbReference type="AlphaFoldDB" id="A0A7X0IFM0"/>
<organism evidence="2 3">
    <name type="scientific">Sphaerisporangium rubeum</name>
    <dbReference type="NCBI Taxonomy" id="321317"/>
    <lineage>
        <taxon>Bacteria</taxon>
        <taxon>Bacillati</taxon>
        <taxon>Actinomycetota</taxon>
        <taxon>Actinomycetes</taxon>
        <taxon>Streptosporangiales</taxon>
        <taxon>Streptosporangiaceae</taxon>
        <taxon>Sphaerisporangium</taxon>
    </lineage>
</organism>
<dbReference type="EMBL" id="JACHIU010000001">
    <property type="protein sequence ID" value="MBB6474344.1"/>
    <property type="molecule type" value="Genomic_DNA"/>
</dbReference>
<accession>A0A7X0IFM0</accession>
<dbReference type="Pfam" id="PF13021">
    <property type="entry name" value="DUF3885"/>
    <property type="match status" value="1"/>
</dbReference>
<proteinExistence type="predicted"/>
<comment type="caution">
    <text evidence="2">The sequence shown here is derived from an EMBL/GenBank/DDBJ whole genome shotgun (WGS) entry which is preliminary data.</text>
</comment>
<feature type="domain" description="DUF3885" evidence="1">
    <location>
        <begin position="1"/>
        <end position="37"/>
    </location>
</feature>
<evidence type="ECO:0000313" key="3">
    <source>
        <dbReference type="Proteomes" id="UP000555564"/>
    </source>
</evidence>
<evidence type="ECO:0000313" key="2">
    <source>
        <dbReference type="EMBL" id="MBB6474344.1"/>
    </source>
</evidence>
<evidence type="ECO:0000259" key="1">
    <source>
        <dbReference type="Pfam" id="PF13021"/>
    </source>
</evidence>
<dbReference type="Proteomes" id="UP000555564">
    <property type="component" value="Unassembled WGS sequence"/>
</dbReference>
<protein>
    <recommendedName>
        <fullName evidence="1">DUF3885 domain-containing protein</fullName>
    </recommendedName>
</protein>
<reference evidence="2 3" key="1">
    <citation type="submission" date="2020-08" db="EMBL/GenBank/DDBJ databases">
        <title>Sequencing the genomes of 1000 actinobacteria strains.</title>
        <authorList>
            <person name="Klenk H.-P."/>
        </authorList>
    </citation>
    <scope>NUCLEOTIDE SEQUENCE [LARGE SCALE GENOMIC DNA]</scope>
    <source>
        <strain evidence="2 3">DSM 44936</strain>
    </source>
</reference>
<gene>
    <name evidence="2" type="ORF">BJ992_003775</name>
</gene>
<name>A0A7X0IFM0_9ACTN</name>
<sequence>MLRAVTDDEISNVLLGPANLRWLYHPYDGGIDVILPPRPNVMPSGTDTVPG</sequence>